<organism evidence="2 3">
    <name type="scientific">Steinernema carpocapsae</name>
    <name type="common">Entomopathogenic nematode</name>
    <dbReference type="NCBI Taxonomy" id="34508"/>
    <lineage>
        <taxon>Eukaryota</taxon>
        <taxon>Metazoa</taxon>
        <taxon>Ecdysozoa</taxon>
        <taxon>Nematoda</taxon>
        <taxon>Chromadorea</taxon>
        <taxon>Rhabditida</taxon>
        <taxon>Tylenchina</taxon>
        <taxon>Panagrolaimomorpha</taxon>
        <taxon>Strongyloidoidea</taxon>
        <taxon>Steinernematidae</taxon>
        <taxon>Steinernema</taxon>
    </lineage>
</organism>
<accession>A0A4V5ZX46</accession>
<dbReference type="EMBL" id="AZBU02000013">
    <property type="protein sequence ID" value="TKR58205.1"/>
    <property type="molecule type" value="Genomic_DNA"/>
</dbReference>
<feature type="chain" id="PRO_5020883962" evidence="1">
    <location>
        <begin position="19"/>
        <end position="82"/>
    </location>
</feature>
<proteinExistence type="predicted"/>
<sequence length="82" mass="8903">MTPISTLTLLGLIVVVSGYSGCPYGSAHLEERNKCLITLPVPIDFNGAALSCEAFQSRLAMVESEQELKVMLGESVKLKLKY</sequence>
<dbReference type="SUPFAM" id="SSF56436">
    <property type="entry name" value="C-type lectin-like"/>
    <property type="match status" value="1"/>
</dbReference>
<comment type="caution">
    <text evidence="2">The sequence shown here is derived from an EMBL/GenBank/DDBJ whole genome shotgun (WGS) entry which is preliminary data.</text>
</comment>
<keyword evidence="1" id="KW-0732">Signal</keyword>
<gene>
    <name evidence="2" type="ORF">L596_029685</name>
</gene>
<dbReference type="InterPro" id="IPR016187">
    <property type="entry name" value="CTDL_fold"/>
</dbReference>
<feature type="signal peptide" evidence="1">
    <location>
        <begin position="1"/>
        <end position="18"/>
    </location>
</feature>
<protein>
    <submittedName>
        <fullName evidence="2">Uncharacterized protein</fullName>
    </submittedName>
</protein>
<dbReference type="OrthoDB" id="6141373at2759"/>
<reference evidence="2 3" key="2">
    <citation type="journal article" date="2019" name="G3 (Bethesda)">
        <title>Hybrid Assembly of the Genome of the Entomopathogenic Nematode Steinernema carpocapsae Identifies the X-Chromosome.</title>
        <authorList>
            <person name="Serra L."/>
            <person name="Macchietto M."/>
            <person name="Macias-Munoz A."/>
            <person name="McGill C.J."/>
            <person name="Rodriguez I.M."/>
            <person name="Rodriguez B."/>
            <person name="Murad R."/>
            <person name="Mortazavi A."/>
        </authorList>
    </citation>
    <scope>NUCLEOTIDE SEQUENCE [LARGE SCALE GENOMIC DNA]</scope>
    <source>
        <strain evidence="2 3">ALL</strain>
    </source>
</reference>
<evidence type="ECO:0000313" key="3">
    <source>
        <dbReference type="Proteomes" id="UP000298663"/>
    </source>
</evidence>
<reference evidence="2 3" key="1">
    <citation type="journal article" date="2015" name="Genome Biol.">
        <title>Comparative genomics of Steinernema reveals deeply conserved gene regulatory networks.</title>
        <authorList>
            <person name="Dillman A.R."/>
            <person name="Macchietto M."/>
            <person name="Porter C.F."/>
            <person name="Rogers A."/>
            <person name="Williams B."/>
            <person name="Antoshechkin I."/>
            <person name="Lee M.M."/>
            <person name="Goodwin Z."/>
            <person name="Lu X."/>
            <person name="Lewis E.E."/>
            <person name="Goodrich-Blair H."/>
            <person name="Stock S.P."/>
            <person name="Adams B.J."/>
            <person name="Sternberg P.W."/>
            <person name="Mortazavi A."/>
        </authorList>
    </citation>
    <scope>NUCLEOTIDE SEQUENCE [LARGE SCALE GENOMIC DNA]</scope>
    <source>
        <strain evidence="2 3">ALL</strain>
    </source>
</reference>
<evidence type="ECO:0000313" key="2">
    <source>
        <dbReference type="EMBL" id="TKR58205.1"/>
    </source>
</evidence>
<evidence type="ECO:0000256" key="1">
    <source>
        <dbReference type="SAM" id="SignalP"/>
    </source>
</evidence>
<name>A0A4V5ZX46_STECR</name>
<keyword evidence="3" id="KW-1185">Reference proteome</keyword>
<dbReference type="AlphaFoldDB" id="A0A4V5ZX46"/>
<dbReference type="Proteomes" id="UP000298663">
    <property type="component" value="Unassembled WGS sequence"/>
</dbReference>